<evidence type="ECO:0000313" key="2">
    <source>
        <dbReference type="EMBL" id="AAD44518.1"/>
    </source>
</evidence>
<dbReference type="EMBL" id="AF100629">
    <property type="protein sequence ID" value="AAD44518.1"/>
    <property type="molecule type" value="mRNA"/>
</dbReference>
<feature type="region of interest" description="Disordered" evidence="1">
    <location>
        <begin position="81"/>
        <end position="110"/>
    </location>
</feature>
<evidence type="ECO:0000256" key="1">
    <source>
        <dbReference type="SAM" id="MobiDB-lite"/>
    </source>
</evidence>
<feature type="non-terminal residue" evidence="2">
    <location>
        <position position="142"/>
    </location>
</feature>
<sequence>TTVNIIRQDNHRICTACGISLNLKVKKEKDGINCFKQIKQEVWLNTGVNVTNKFGFLSDDEVDDPEVDILGRLKLGVKKEEKTASSEKKADKKCCQPKKERKEITSRNRMNNSLLAKRKLKFKKTARTIHLLGIERKMTSHQ</sequence>
<feature type="compositionally biased region" description="Basic and acidic residues" evidence="1">
    <location>
        <begin position="81"/>
        <end position="106"/>
    </location>
</feature>
<organism evidence="2">
    <name type="scientific">Brugia malayi</name>
    <name type="common">Filarial nematode worm</name>
    <dbReference type="NCBI Taxonomy" id="6279"/>
    <lineage>
        <taxon>Eukaryota</taxon>
        <taxon>Metazoa</taxon>
        <taxon>Ecdysozoa</taxon>
        <taxon>Nematoda</taxon>
        <taxon>Chromadorea</taxon>
        <taxon>Rhabditida</taxon>
        <taxon>Spirurina</taxon>
        <taxon>Spiruromorpha</taxon>
        <taxon>Filarioidea</taxon>
        <taxon>Onchocercidae</taxon>
        <taxon>Brugia</taxon>
    </lineage>
</organism>
<dbReference type="AlphaFoldDB" id="Q9Y1P0"/>
<reference evidence="2" key="1">
    <citation type="submission" date="1998-10" db="EMBL/GenBank/DDBJ databases">
        <title>Brugia malayi: Cytokine-induced changes in RNA expression in L3 larvae.</title>
        <authorList>
            <person name="Isseroff H."/>
            <person name="Marovich M."/>
            <person name="Kubofcik J."/>
            <person name="Vijaykumar A."/>
            <person name="Murphy J."/>
            <person name="Nutman T.B."/>
        </authorList>
    </citation>
    <scope>NUCLEOTIDE SEQUENCE</scope>
</reference>
<proteinExistence type="evidence at transcript level"/>
<feature type="non-terminal residue" evidence="2">
    <location>
        <position position="1"/>
    </location>
</feature>
<protein>
    <submittedName>
        <fullName evidence="2">Glyceraldehyde-3-phosphate dehydrogenase</fullName>
    </submittedName>
</protein>
<accession>Q9Y1P0</accession>
<name>Q9Y1P0_BRUMA</name>